<feature type="transmembrane region" description="Helical" evidence="7">
    <location>
        <begin position="120"/>
        <end position="136"/>
    </location>
</feature>
<protein>
    <recommendedName>
        <fullName evidence="9">ABC transmembrane type-1 domain-containing protein</fullName>
    </recommendedName>
</protein>
<dbReference type="InterPro" id="IPR035906">
    <property type="entry name" value="MetI-like_sf"/>
</dbReference>
<feature type="transmembrane region" description="Helical" evidence="7">
    <location>
        <begin position="26"/>
        <end position="46"/>
    </location>
</feature>
<keyword evidence="4 7" id="KW-0812">Transmembrane</keyword>
<keyword evidence="3" id="KW-1003">Cell membrane</keyword>
<evidence type="ECO:0000256" key="7">
    <source>
        <dbReference type="SAM" id="Phobius"/>
    </source>
</evidence>
<evidence type="ECO:0000256" key="3">
    <source>
        <dbReference type="ARBA" id="ARBA00022475"/>
    </source>
</evidence>
<feature type="transmembrane region" description="Helical" evidence="7">
    <location>
        <begin position="84"/>
        <end position="108"/>
    </location>
</feature>
<evidence type="ECO:0008006" key="9">
    <source>
        <dbReference type="Google" id="ProtNLM"/>
    </source>
</evidence>
<evidence type="ECO:0000256" key="4">
    <source>
        <dbReference type="ARBA" id="ARBA00022692"/>
    </source>
</evidence>
<dbReference type="AlphaFoldDB" id="A0A0F9HSN2"/>
<reference evidence="8" key="1">
    <citation type="journal article" date="2015" name="Nature">
        <title>Complex archaea that bridge the gap between prokaryotes and eukaryotes.</title>
        <authorList>
            <person name="Spang A."/>
            <person name="Saw J.H."/>
            <person name="Jorgensen S.L."/>
            <person name="Zaremba-Niedzwiedzka K."/>
            <person name="Martijn J."/>
            <person name="Lind A.E."/>
            <person name="van Eijk R."/>
            <person name="Schleper C."/>
            <person name="Guy L."/>
            <person name="Ettema T.J."/>
        </authorList>
    </citation>
    <scope>NUCLEOTIDE SEQUENCE</scope>
</reference>
<dbReference type="PANTHER" id="PTHR43744">
    <property type="entry name" value="ABC TRANSPORTER PERMEASE PROTEIN MG189-RELATED-RELATED"/>
    <property type="match status" value="1"/>
</dbReference>
<gene>
    <name evidence="8" type="ORF">LCGC14_1746360</name>
</gene>
<name>A0A0F9HSN2_9ZZZZ</name>
<comment type="caution">
    <text evidence="8">The sequence shown here is derived from an EMBL/GenBank/DDBJ whole genome shotgun (WGS) entry which is preliminary data.</text>
</comment>
<dbReference type="EMBL" id="LAZR01016050">
    <property type="protein sequence ID" value="KKM06202.1"/>
    <property type="molecule type" value="Genomic_DNA"/>
</dbReference>
<comment type="subcellular location">
    <subcellularLocation>
        <location evidence="1">Cell membrane</location>
        <topology evidence="1">Multi-pass membrane protein</topology>
    </subcellularLocation>
</comment>
<dbReference type="PANTHER" id="PTHR43744:SF12">
    <property type="entry name" value="ABC TRANSPORTER PERMEASE PROTEIN MG189-RELATED"/>
    <property type="match status" value="1"/>
</dbReference>
<keyword evidence="5 7" id="KW-1133">Transmembrane helix</keyword>
<accession>A0A0F9HSN2</accession>
<evidence type="ECO:0000256" key="5">
    <source>
        <dbReference type="ARBA" id="ARBA00022989"/>
    </source>
</evidence>
<evidence type="ECO:0000256" key="6">
    <source>
        <dbReference type="ARBA" id="ARBA00023136"/>
    </source>
</evidence>
<keyword evidence="6 7" id="KW-0472">Membrane</keyword>
<evidence type="ECO:0000313" key="8">
    <source>
        <dbReference type="EMBL" id="KKM06202.1"/>
    </source>
</evidence>
<dbReference type="GO" id="GO:0005886">
    <property type="term" value="C:plasma membrane"/>
    <property type="evidence" value="ECO:0007669"/>
    <property type="project" value="UniProtKB-SubCell"/>
</dbReference>
<proteinExistence type="predicted"/>
<evidence type="ECO:0000256" key="1">
    <source>
        <dbReference type="ARBA" id="ARBA00004651"/>
    </source>
</evidence>
<evidence type="ECO:0000256" key="2">
    <source>
        <dbReference type="ARBA" id="ARBA00022448"/>
    </source>
</evidence>
<dbReference type="Gene3D" id="1.10.3720.10">
    <property type="entry name" value="MetI-like"/>
    <property type="match status" value="1"/>
</dbReference>
<keyword evidence="2" id="KW-0813">Transport</keyword>
<organism evidence="8">
    <name type="scientific">marine sediment metagenome</name>
    <dbReference type="NCBI Taxonomy" id="412755"/>
    <lineage>
        <taxon>unclassified sequences</taxon>
        <taxon>metagenomes</taxon>
        <taxon>ecological metagenomes</taxon>
    </lineage>
</organism>
<dbReference type="SUPFAM" id="SSF161098">
    <property type="entry name" value="MetI-like"/>
    <property type="match status" value="1"/>
</dbReference>
<sequence>MNERDISQATVRNLIKRIARIVRRGWVHIFLLTLGFVVLMPFFWMITTSLKPPELINVPPLLIPTHFYWQNYATALESASFGRYYLNTIIVTIGIVVGQLFLSSLAGYAFARLRFPGRNILFLVFVLFPFFSSLFSI</sequence>